<evidence type="ECO:0000313" key="1">
    <source>
        <dbReference type="EMBL" id="KAI3864023.1"/>
    </source>
</evidence>
<sequence>MNYLFGVVDYINEDAPSGDWFFSKKLCVCFNFENEKSTFLCSSSSLSSSTFSQQQQQLILQTTISVLKASSLSIYSTVHRTLEKLSNCIDEVSRLVFEDCCSGSYNWSFNGDVYDQNWIL</sequence>
<proteinExistence type="predicted"/>
<accession>A0AAD4X9R9</accession>
<gene>
    <name evidence="1" type="ORF">MKW98_031615</name>
</gene>
<keyword evidence="2" id="KW-1185">Reference proteome</keyword>
<name>A0AAD4X9R9_9MAGN</name>
<dbReference type="EMBL" id="JAJJMB010014022">
    <property type="protein sequence ID" value="KAI3864023.1"/>
    <property type="molecule type" value="Genomic_DNA"/>
</dbReference>
<reference evidence="1" key="1">
    <citation type="submission" date="2022-04" db="EMBL/GenBank/DDBJ databases">
        <title>A functionally conserved STORR gene fusion in Papaver species that diverged 16.8 million years ago.</title>
        <authorList>
            <person name="Catania T."/>
        </authorList>
    </citation>
    <scope>NUCLEOTIDE SEQUENCE</scope>
    <source>
        <strain evidence="1">S-188037</strain>
    </source>
</reference>
<organism evidence="1 2">
    <name type="scientific">Papaver atlanticum</name>
    <dbReference type="NCBI Taxonomy" id="357466"/>
    <lineage>
        <taxon>Eukaryota</taxon>
        <taxon>Viridiplantae</taxon>
        <taxon>Streptophyta</taxon>
        <taxon>Embryophyta</taxon>
        <taxon>Tracheophyta</taxon>
        <taxon>Spermatophyta</taxon>
        <taxon>Magnoliopsida</taxon>
        <taxon>Ranunculales</taxon>
        <taxon>Papaveraceae</taxon>
        <taxon>Papaveroideae</taxon>
        <taxon>Papaver</taxon>
    </lineage>
</organism>
<dbReference type="AlphaFoldDB" id="A0AAD4X9R9"/>
<evidence type="ECO:0000313" key="2">
    <source>
        <dbReference type="Proteomes" id="UP001202328"/>
    </source>
</evidence>
<dbReference type="Proteomes" id="UP001202328">
    <property type="component" value="Unassembled WGS sequence"/>
</dbReference>
<protein>
    <submittedName>
        <fullName evidence="1">Uncharacterized protein</fullName>
    </submittedName>
</protein>
<comment type="caution">
    <text evidence="1">The sequence shown here is derived from an EMBL/GenBank/DDBJ whole genome shotgun (WGS) entry which is preliminary data.</text>
</comment>